<dbReference type="RefSeq" id="WP_151558427.1">
    <property type="nucleotide sequence ID" value="NZ_WBMT01000002.1"/>
</dbReference>
<dbReference type="EMBL" id="WBMT01000002">
    <property type="protein sequence ID" value="KAB2351562.1"/>
    <property type="molecule type" value="Genomic_DNA"/>
</dbReference>
<keyword evidence="2" id="KW-0732">Signal</keyword>
<dbReference type="Proteomes" id="UP000468735">
    <property type="component" value="Unassembled WGS sequence"/>
</dbReference>
<feature type="compositionally biased region" description="Pro residues" evidence="1">
    <location>
        <begin position="445"/>
        <end position="460"/>
    </location>
</feature>
<keyword evidence="4" id="KW-1185">Reference proteome</keyword>
<proteinExistence type="predicted"/>
<dbReference type="OrthoDB" id="3723482at2"/>
<evidence type="ECO:0000256" key="1">
    <source>
        <dbReference type="SAM" id="MobiDB-lite"/>
    </source>
</evidence>
<sequence>MTVQLFTCASAPVALAMAAAIDAGMLGAASRTPIHRILLVSDETAIPEFTPSLRDTPGFAAAAERFTQILSWNETVAPAHPASWTPRSEDRPMFERMLRREWNLGNEPIELVLGSATSAQSRALATIFRSAPVIVCTASPEVYAPTPAALPTGMSSRIERLLHLDLVPGLAPHLLGEYGIPAEVIPPDAYRTLLTEAAANLASPTTGTALIIGTEHANTNLTMLRGVAANGHKTIVYAPSPETPTWSAASLATRLSEEAEALGVRLLPPTGLPATGAAPTEVLCAALAPDLLVGCDVSALLATRRHLGIPTAYASSETFPSHANNEQQLLAVIVAHLLPQLSTEGTLAQHAGSARAQTSGPAQTRTGDLSQAHAQRGSVQHGGPAPGQADGAVRELGALVTAVSYCLRPGSRPDLRADAVAYLERQVDSPYFRRERLAELGLPGGEPPPVEEPVAPPPEPVARKRGRITTRLLRSG</sequence>
<feature type="compositionally biased region" description="Polar residues" evidence="1">
    <location>
        <begin position="355"/>
        <end position="373"/>
    </location>
</feature>
<name>A0A6H9ZB64_9ACTN</name>
<comment type="caution">
    <text evidence="3">The sequence shown here is derived from an EMBL/GenBank/DDBJ whole genome shotgun (WGS) entry which is preliminary data.</text>
</comment>
<feature type="chain" id="PRO_5038853433" description="UDP-N-acetylglucosamine 2-epimerase domain-containing protein" evidence="2">
    <location>
        <begin position="17"/>
        <end position="476"/>
    </location>
</feature>
<dbReference type="AlphaFoldDB" id="A0A6H9ZB64"/>
<feature type="region of interest" description="Disordered" evidence="1">
    <location>
        <begin position="440"/>
        <end position="463"/>
    </location>
</feature>
<gene>
    <name evidence="3" type="ORF">F8566_04860</name>
</gene>
<evidence type="ECO:0000256" key="2">
    <source>
        <dbReference type="SAM" id="SignalP"/>
    </source>
</evidence>
<organism evidence="3 4">
    <name type="scientific">Actinomadura rudentiformis</name>
    <dbReference type="NCBI Taxonomy" id="359158"/>
    <lineage>
        <taxon>Bacteria</taxon>
        <taxon>Bacillati</taxon>
        <taxon>Actinomycetota</taxon>
        <taxon>Actinomycetes</taxon>
        <taxon>Streptosporangiales</taxon>
        <taxon>Thermomonosporaceae</taxon>
        <taxon>Actinomadura</taxon>
    </lineage>
</organism>
<protein>
    <recommendedName>
        <fullName evidence="5">UDP-N-acetylglucosamine 2-epimerase domain-containing protein</fullName>
    </recommendedName>
</protein>
<evidence type="ECO:0000313" key="4">
    <source>
        <dbReference type="Proteomes" id="UP000468735"/>
    </source>
</evidence>
<evidence type="ECO:0008006" key="5">
    <source>
        <dbReference type="Google" id="ProtNLM"/>
    </source>
</evidence>
<feature type="region of interest" description="Disordered" evidence="1">
    <location>
        <begin position="346"/>
        <end position="390"/>
    </location>
</feature>
<feature type="signal peptide" evidence="2">
    <location>
        <begin position="1"/>
        <end position="16"/>
    </location>
</feature>
<evidence type="ECO:0000313" key="3">
    <source>
        <dbReference type="EMBL" id="KAB2351562.1"/>
    </source>
</evidence>
<reference evidence="3 4" key="1">
    <citation type="submission" date="2019-09" db="EMBL/GenBank/DDBJ databases">
        <title>Actinomadura physcomitrii sp. nov., a novel actinomycete isolated from moss [Physcomitrium sphaericum (Ludw) Fuernr].</title>
        <authorList>
            <person name="Zhuang X."/>
            <person name="Liu C."/>
        </authorList>
    </citation>
    <scope>NUCLEOTIDE SEQUENCE [LARGE SCALE GENOMIC DNA]</scope>
    <source>
        <strain evidence="3 4">HMC1</strain>
    </source>
</reference>
<accession>A0A6H9ZB64</accession>